<sequence>MTALKFTWNPVSGIDLGFITIHFYSLMFVVTFASCFYLMKPIFKREGIKKEKLDSLFIYTVIAIVLGMRLGHVIFYQTELIWEDPLAVLLPISTQNGFEFTGFRGLASHGAVVGVLVSMYYYNKKVLKKSWLWILDRLAVVSGIGAMFVRLGNFFNSEMIGHSTDSAIGIKFIQHEISKGKAVSLTKIQNPQKAYQALTDDPQFSSIISELPYRYPGQLMEATGYLLVFFILMFLYWKTEARKKPGLLLGAFLLLLMGVRIIVERFKEVQVEGREEWFLNTGQLLSIPFILIGLYLVYNALTKKEAI</sequence>
<keyword evidence="3 7" id="KW-0808">Transferase</keyword>
<evidence type="ECO:0000256" key="1">
    <source>
        <dbReference type="ARBA" id="ARBA00007150"/>
    </source>
</evidence>
<protein>
    <recommendedName>
        <fullName evidence="7">Phosphatidylglycerol--prolipoprotein diacylglyceryl transferase</fullName>
        <ecNumber evidence="7">2.5.1.145</ecNumber>
    </recommendedName>
</protein>
<feature type="transmembrane region" description="Helical" evidence="7">
    <location>
        <begin position="16"/>
        <end position="36"/>
    </location>
</feature>
<dbReference type="HAMAP" id="MF_01147">
    <property type="entry name" value="Lgt"/>
    <property type="match status" value="1"/>
</dbReference>
<dbReference type="GO" id="GO:0005886">
    <property type="term" value="C:plasma membrane"/>
    <property type="evidence" value="ECO:0007669"/>
    <property type="project" value="UniProtKB-SubCell"/>
</dbReference>
<evidence type="ECO:0000256" key="6">
    <source>
        <dbReference type="ARBA" id="ARBA00023136"/>
    </source>
</evidence>
<dbReference type="PROSITE" id="PS51257">
    <property type="entry name" value="PROKAR_LIPOPROTEIN"/>
    <property type="match status" value="1"/>
</dbReference>
<comment type="subcellular location">
    <subcellularLocation>
        <location evidence="7">Cell membrane</location>
        <topology evidence="7">Multi-pass membrane protein</topology>
    </subcellularLocation>
</comment>
<keyword evidence="6 7" id="KW-0472">Membrane</keyword>
<dbReference type="NCBIfam" id="TIGR00544">
    <property type="entry name" value="lgt"/>
    <property type="match status" value="1"/>
</dbReference>
<proteinExistence type="inferred from homology"/>
<feature type="transmembrane region" description="Helical" evidence="7">
    <location>
        <begin position="246"/>
        <end position="263"/>
    </location>
</feature>
<keyword evidence="8" id="KW-0449">Lipoprotein</keyword>
<evidence type="ECO:0000256" key="4">
    <source>
        <dbReference type="ARBA" id="ARBA00022692"/>
    </source>
</evidence>
<dbReference type="GO" id="GO:0042158">
    <property type="term" value="P:lipoprotein biosynthetic process"/>
    <property type="evidence" value="ECO:0007669"/>
    <property type="project" value="UniProtKB-UniRule"/>
</dbReference>
<feature type="transmembrane region" description="Helical" evidence="7">
    <location>
        <begin position="283"/>
        <end position="301"/>
    </location>
</feature>
<dbReference type="InterPro" id="IPR001640">
    <property type="entry name" value="Lgt"/>
</dbReference>
<evidence type="ECO:0000256" key="2">
    <source>
        <dbReference type="ARBA" id="ARBA00022475"/>
    </source>
</evidence>
<dbReference type="UniPathway" id="UPA00664"/>
<keyword evidence="5 7" id="KW-1133">Transmembrane helix</keyword>
<dbReference type="EMBL" id="FZNY01000003">
    <property type="protein sequence ID" value="SNR84027.1"/>
    <property type="molecule type" value="Genomic_DNA"/>
</dbReference>
<keyword evidence="2 7" id="KW-1003">Cell membrane</keyword>
<feature type="transmembrane region" description="Helical" evidence="7">
    <location>
        <begin position="103"/>
        <end position="122"/>
    </location>
</feature>
<keyword evidence="4 7" id="KW-0812">Transmembrane</keyword>
<dbReference type="Proteomes" id="UP000198379">
    <property type="component" value="Unassembled WGS sequence"/>
</dbReference>
<evidence type="ECO:0000313" key="9">
    <source>
        <dbReference type="Proteomes" id="UP000198379"/>
    </source>
</evidence>
<reference evidence="8 9" key="1">
    <citation type="submission" date="2017-06" db="EMBL/GenBank/DDBJ databases">
        <authorList>
            <person name="Kim H.J."/>
            <person name="Triplett B.A."/>
        </authorList>
    </citation>
    <scope>NUCLEOTIDE SEQUENCE [LARGE SCALE GENOMIC DNA]</scope>
    <source>
        <strain evidence="8 9">DSM 25597</strain>
    </source>
</reference>
<accession>A0A238ZKX6</accession>
<evidence type="ECO:0000256" key="7">
    <source>
        <dbReference type="HAMAP-Rule" id="MF_01147"/>
    </source>
</evidence>
<evidence type="ECO:0000256" key="3">
    <source>
        <dbReference type="ARBA" id="ARBA00022679"/>
    </source>
</evidence>
<evidence type="ECO:0000313" key="8">
    <source>
        <dbReference type="EMBL" id="SNR84027.1"/>
    </source>
</evidence>
<dbReference type="EC" id="2.5.1.145" evidence="7"/>
<feature type="transmembrane region" description="Helical" evidence="7">
    <location>
        <begin position="56"/>
        <end position="76"/>
    </location>
</feature>
<name>A0A238ZKX6_9FLAO</name>
<feature type="binding site" evidence="7">
    <location>
        <position position="150"/>
    </location>
    <ligand>
        <name>a 1,2-diacyl-sn-glycero-3-phospho-(1'-sn-glycerol)</name>
        <dbReference type="ChEBI" id="CHEBI:64716"/>
    </ligand>
</feature>
<dbReference type="PANTHER" id="PTHR30589">
    <property type="entry name" value="PROLIPOPROTEIN DIACYLGLYCERYL TRANSFERASE"/>
    <property type="match status" value="1"/>
</dbReference>
<dbReference type="OrthoDB" id="871140at2"/>
<keyword evidence="9" id="KW-1185">Reference proteome</keyword>
<comment type="similarity">
    <text evidence="1 7">Belongs to the Lgt family.</text>
</comment>
<dbReference type="GO" id="GO:0008961">
    <property type="term" value="F:phosphatidylglycerol-prolipoprotein diacylglyceryl transferase activity"/>
    <property type="evidence" value="ECO:0007669"/>
    <property type="project" value="UniProtKB-UniRule"/>
</dbReference>
<feature type="transmembrane region" description="Helical" evidence="7">
    <location>
        <begin position="219"/>
        <end position="237"/>
    </location>
</feature>
<dbReference type="AlphaFoldDB" id="A0A238ZKX6"/>
<dbReference type="RefSeq" id="WP_089371641.1">
    <property type="nucleotide sequence ID" value="NZ_BMEP01000001.1"/>
</dbReference>
<gene>
    <name evidence="7" type="primary">lgt</name>
    <name evidence="8" type="ORF">SAMN06265376_103321</name>
</gene>
<comment type="catalytic activity">
    <reaction evidence="7">
        <text>L-cysteinyl-[prolipoprotein] + a 1,2-diacyl-sn-glycero-3-phospho-(1'-sn-glycerol) = an S-1,2-diacyl-sn-glyceryl-L-cysteinyl-[prolipoprotein] + sn-glycerol 1-phosphate + H(+)</text>
        <dbReference type="Rhea" id="RHEA:56712"/>
        <dbReference type="Rhea" id="RHEA-COMP:14679"/>
        <dbReference type="Rhea" id="RHEA-COMP:14680"/>
        <dbReference type="ChEBI" id="CHEBI:15378"/>
        <dbReference type="ChEBI" id="CHEBI:29950"/>
        <dbReference type="ChEBI" id="CHEBI:57685"/>
        <dbReference type="ChEBI" id="CHEBI:64716"/>
        <dbReference type="ChEBI" id="CHEBI:140658"/>
        <dbReference type="EC" id="2.5.1.145"/>
    </reaction>
</comment>
<evidence type="ECO:0000256" key="5">
    <source>
        <dbReference type="ARBA" id="ARBA00022989"/>
    </source>
</evidence>
<dbReference type="PANTHER" id="PTHR30589:SF0">
    <property type="entry name" value="PHOSPHATIDYLGLYCEROL--PROLIPOPROTEIN DIACYLGLYCERYL TRANSFERASE"/>
    <property type="match status" value="1"/>
</dbReference>
<feature type="transmembrane region" description="Helical" evidence="7">
    <location>
        <begin position="134"/>
        <end position="155"/>
    </location>
</feature>
<comment type="pathway">
    <text evidence="7">Protein modification; lipoprotein biosynthesis (diacylglyceryl transfer).</text>
</comment>
<comment type="function">
    <text evidence="7">Catalyzes the transfer of the diacylglyceryl group from phosphatidylglycerol to the sulfhydryl group of the N-terminal cysteine of a prolipoprotein, the first step in the formation of mature lipoproteins.</text>
</comment>
<dbReference type="Pfam" id="PF01790">
    <property type="entry name" value="LGT"/>
    <property type="match status" value="1"/>
</dbReference>
<organism evidence="8 9">
    <name type="scientific">Dokdonia pacifica</name>
    <dbReference type="NCBI Taxonomy" id="1627892"/>
    <lineage>
        <taxon>Bacteria</taxon>
        <taxon>Pseudomonadati</taxon>
        <taxon>Bacteroidota</taxon>
        <taxon>Flavobacteriia</taxon>
        <taxon>Flavobacteriales</taxon>
        <taxon>Flavobacteriaceae</taxon>
        <taxon>Dokdonia</taxon>
    </lineage>
</organism>